<proteinExistence type="predicted"/>
<dbReference type="RefSeq" id="WP_156111105.1">
    <property type="nucleotide sequence ID" value="NZ_CP090439.1"/>
</dbReference>
<dbReference type="EMBL" id="BBMR01000015">
    <property type="protein sequence ID" value="GAL22675.1"/>
    <property type="molecule type" value="Genomic_DNA"/>
</dbReference>
<evidence type="ECO:0000313" key="3">
    <source>
        <dbReference type="Proteomes" id="UP000029228"/>
    </source>
</evidence>
<evidence type="ECO:0000256" key="1">
    <source>
        <dbReference type="SAM" id="SignalP"/>
    </source>
</evidence>
<evidence type="ECO:0000313" key="2">
    <source>
        <dbReference type="EMBL" id="GAL22675.1"/>
    </source>
</evidence>
<name>A0A090S4L2_9VIBR</name>
<dbReference type="AlphaFoldDB" id="A0A090S4L2"/>
<dbReference type="Proteomes" id="UP000029228">
    <property type="component" value="Unassembled WGS sequence"/>
</dbReference>
<organism evidence="2 3">
    <name type="scientific">Vibrio maritimus</name>
    <dbReference type="NCBI Taxonomy" id="990268"/>
    <lineage>
        <taxon>Bacteria</taxon>
        <taxon>Pseudomonadati</taxon>
        <taxon>Pseudomonadota</taxon>
        <taxon>Gammaproteobacteria</taxon>
        <taxon>Vibrionales</taxon>
        <taxon>Vibrionaceae</taxon>
        <taxon>Vibrio</taxon>
    </lineage>
</organism>
<accession>A0A090S4L2</accession>
<keyword evidence="3" id="KW-1185">Reference proteome</keyword>
<dbReference type="STRING" id="990268.JCM19235_4633"/>
<gene>
    <name evidence="2" type="ORF">JCM19235_4633</name>
</gene>
<keyword evidence="1" id="KW-0732">Signal</keyword>
<feature type="signal peptide" evidence="1">
    <location>
        <begin position="1"/>
        <end position="22"/>
    </location>
</feature>
<sequence length="96" mass="10665">MKKLTQCVLAACLISMSSFSFANNDDVTYGAYVGEKEVVIRDYVSTKVKTCLYKGSTEMPLELKWGKALECPEHIKIDGKIIHEGDGLNTSGYIRI</sequence>
<feature type="chain" id="PRO_5001862965" evidence="1">
    <location>
        <begin position="23"/>
        <end position="96"/>
    </location>
</feature>
<reference evidence="2 3" key="1">
    <citation type="submission" date="2014-09" db="EMBL/GenBank/DDBJ databases">
        <title>Vibrio maritimus JCM 19235. (C45) whole genome shotgun sequence.</title>
        <authorList>
            <person name="Sawabe T."/>
            <person name="Meirelles P."/>
            <person name="Nakanishi M."/>
            <person name="Sayaka M."/>
            <person name="Hattori M."/>
            <person name="Ohkuma M."/>
        </authorList>
    </citation>
    <scope>NUCLEOTIDE SEQUENCE [LARGE SCALE GENOMIC DNA]</scope>
    <source>
        <strain evidence="3">JCM19235</strain>
    </source>
</reference>
<reference evidence="2 3" key="2">
    <citation type="submission" date="2014-09" db="EMBL/GenBank/DDBJ databases">
        <authorList>
            <consortium name="NBRP consortium"/>
            <person name="Sawabe T."/>
            <person name="Meirelles P."/>
            <person name="Nakanishi M."/>
            <person name="Sayaka M."/>
            <person name="Hattori M."/>
            <person name="Ohkuma M."/>
        </authorList>
    </citation>
    <scope>NUCLEOTIDE SEQUENCE [LARGE SCALE GENOMIC DNA]</scope>
    <source>
        <strain evidence="3">JCM19235</strain>
    </source>
</reference>
<dbReference type="OrthoDB" id="5877416at2"/>
<comment type="caution">
    <text evidence="2">The sequence shown here is derived from an EMBL/GenBank/DDBJ whole genome shotgun (WGS) entry which is preliminary data.</text>
</comment>
<protein>
    <submittedName>
        <fullName evidence="2">Uncharacterized protein</fullName>
    </submittedName>
</protein>